<feature type="signal peptide" evidence="11">
    <location>
        <begin position="1"/>
        <end position="29"/>
    </location>
</feature>
<evidence type="ECO:0000313" key="13">
    <source>
        <dbReference type="EMBL" id="ESW24668.1"/>
    </source>
</evidence>
<accession>V7C5Q3</accession>
<evidence type="ECO:0000256" key="8">
    <source>
        <dbReference type="ARBA" id="ARBA00023288"/>
    </source>
</evidence>
<evidence type="ECO:0000313" key="14">
    <source>
        <dbReference type="Proteomes" id="UP000000226"/>
    </source>
</evidence>
<evidence type="ECO:0000256" key="1">
    <source>
        <dbReference type="ARBA" id="ARBA00004609"/>
    </source>
</evidence>
<protein>
    <recommendedName>
        <fullName evidence="12">Bifunctional inhibitor/plant lipid transfer protein/seed storage helical domain-containing protein</fullName>
    </recommendedName>
</protein>
<keyword evidence="10" id="KW-0472">Membrane</keyword>
<keyword evidence="10" id="KW-0812">Transmembrane</keyword>
<gene>
    <name evidence="13" type="ORF">PHAVU_004G149600g</name>
</gene>
<dbReference type="GO" id="GO:0098552">
    <property type="term" value="C:side of membrane"/>
    <property type="evidence" value="ECO:0007669"/>
    <property type="project" value="UniProtKB-KW"/>
</dbReference>
<dbReference type="PhylomeDB" id="V7C5Q3"/>
<keyword evidence="8" id="KW-0449">Lipoprotein</keyword>
<dbReference type="Proteomes" id="UP000000226">
    <property type="component" value="Chromosome 4"/>
</dbReference>
<dbReference type="InterPro" id="IPR036312">
    <property type="entry name" value="Bifun_inhib/LTP/seed_sf"/>
</dbReference>
<evidence type="ECO:0000256" key="3">
    <source>
        <dbReference type="ARBA" id="ARBA00022475"/>
    </source>
</evidence>
<feature type="chain" id="PRO_5004755282" description="Bifunctional inhibitor/plant lipid transfer protein/seed storage helical domain-containing protein" evidence="11">
    <location>
        <begin position="30"/>
        <end position="186"/>
    </location>
</feature>
<evidence type="ECO:0000256" key="10">
    <source>
        <dbReference type="SAM" id="Phobius"/>
    </source>
</evidence>
<dbReference type="OrthoDB" id="1925812at2759"/>
<feature type="region of interest" description="Disordered" evidence="9">
    <location>
        <begin position="126"/>
        <end position="157"/>
    </location>
</feature>
<evidence type="ECO:0000256" key="11">
    <source>
        <dbReference type="SAM" id="SignalP"/>
    </source>
</evidence>
<keyword evidence="6" id="KW-1015">Disulfide bond</keyword>
<dbReference type="Gene3D" id="1.10.110.10">
    <property type="entry name" value="Plant lipid-transfer and hydrophobic proteins"/>
    <property type="match status" value="1"/>
</dbReference>
<dbReference type="InterPro" id="IPR016140">
    <property type="entry name" value="Bifunc_inhib/LTP/seed_store"/>
</dbReference>
<keyword evidence="5 11" id="KW-0732">Signal</keyword>
<dbReference type="SMART" id="SM00499">
    <property type="entry name" value="AAI"/>
    <property type="match status" value="1"/>
</dbReference>
<keyword evidence="14" id="KW-1185">Reference proteome</keyword>
<evidence type="ECO:0000256" key="4">
    <source>
        <dbReference type="ARBA" id="ARBA00022622"/>
    </source>
</evidence>
<keyword evidence="3" id="KW-1003">Cell membrane</keyword>
<evidence type="ECO:0000256" key="5">
    <source>
        <dbReference type="ARBA" id="ARBA00022729"/>
    </source>
</evidence>
<keyword evidence="7" id="KW-0325">Glycoprotein</keyword>
<dbReference type="CDD" id="cd00010">
    <property type="entry name" value="AAI_LTSS"/>
    <property type="match status" value="1"/>
</dbReference>
<evidence type="ECO:0000259" key="12">
    <source>
        <dbReference type="SMART" id="SM00499"/>
    </source>
</evidence>
<dbReference type="Pfam" id="PF14368">
    <property type="entry name" value="LTP_2"/>
    <property type="match status" value="1"/>
</dbReference>
<dbReference type="EMBL" id="CM002291">
    <property type="protein sequence ID" value="ESW24668.1"/>
    <property type="molecule type" value="Genomic_DNA"/>
</dbReference>
<proteinExistence type="inferred from homology"/>
<keyword evidence="4" id="KW-0336">GPI-anchor</keyword>
<dbReference type="eggNOG" id="ENOG502S5G2">
    <property type="taxonomic scope" value="Eukaryota"/>
</dbReference>
<reference evidence="14" key="1">
    <citation type="journal article" date="2014" name="Nat. Genet.">
        <title>A reference genome for common bean and genome-wide analysis of dual domestications.</title>
        <authorList>
            <person name="Schmutz J."/>
            <person name="McClean P.E."/>
            <person name="Mamidi S."/>
            <person name="Wu G.A."/>
            <person name="Cannon S.B."/>
            <person name="Grimwood J."/>
            <person name="Jenkins J."/>
            <person name="Shu S."/>
            <person name="Song Q."/>
            <person name="Chavarro C."/>
            <person name="Torres-Torres M."/>
            <person name="Geffroy V."/>
            <person name="Moghaddam S.M."/>
            <person name="Gao D."/>
            <person name="Abernathy B."/>
            <person name="Barry K."/>
            <person name="Blair M."/>
            <person name="Brick M.A."/>
            <person name="Chovatia M."/>
            <person name="Gepts P."/>
            <person name="Goodstein D.M."/>
            <person name="Gonzales M."/>
            <person name="Hellsten U."/>
            <person name="Hyten D.L."/>
            <person name="Jia G."/>
            <person name="Kelly J.D."/>
            <person name="Kudrna D."/>
            <person name="Lee R."/>
            <person name="Richard M.M."/>
            <person name="Miklas P.N."/>
            <person name="Osorno J.M."/>
            <person name="Rodrigues J."/>
            <person name="Thareau V."/>
            <person name="Urrea C.A."/>
            <person name="Wang M."/>
            <person name="Yu Y."/>
            <person name="Zhang M."/>
            <person name="Wing R.A."/>
            <person name="Cregan P.B."/>
            <person name="Rokhsar D.S."/>
            <person name="Jackson S.A."/>
        </authorList>
    </citation>
    <scope>NUCLEOTIDE SEQUENCE [LARGE SCALE GENOMIC DNA]</scope>
    <source>
        <strain evidence="14">cv. G19833</strain>
    </source>
</reference>
<feature type="domain" description="Bifunctional inhibitor/plant lipid transfer protein/seed storage helical" evidence="12">
    <location>
        <begin position="51"/>
        <end position="124"/>
    </location>
</feature>
<keyword evidence="10" id="KW-1133">Transmembrane helix</keyword>
<feature type="compositionally biased region" description="Low complexity" evidence="9">
    <location>
        <begin position="133"/>
        <end position="145"/>
    </location>
</feature>
<name>V7C5Q3_PHAVU</name>
<organism evidence="13 14">
    <name type="scientific">Phaseolus vulgaris</name>
    <name type="common">Kidney bean</name>
    <name type="synonym">French bean</name>
    <dbReference type="NCBI Taxonomy" id="3885"/>
    <lineage>
        <taxon>Eukaryota</taxon>
        <taxon>Viridiplantae</taxon>
        <taxon>Streptophyta</taxon>
        <taxon>Embryophyta</taxon>
        <taxon>Tracheophyta</taxon>
        <taxon>Spermatophyta</taxon>
        <taxon>Magnoliopsida</taxon>
        <taxon>eudicotyledons</taxon>
        <taxon>Gunneridae</taxon>
        <taxon>Pentapetalae</taxon>
        <taxon>rosids</taxon>
        <taxon>fabids</taxon>
        <taxon>Fabales</taxon>
        <taxon>Fabaceae</taxon>
        <taxon>Papilionoideae</taxon>
        <taxon>50 kb inversion clade</taxon>
        <taxon>NPAAA clade</taxon>
        <taxon>indigoferoid/millettioid clade</taxon>
        <taxon>Phaseoleae</taxon>
        <taxon>Phaseolus</taxon>
    </lineage>
</organism>
<evidence type="ECO:0000256" key="6">
    <source>
        <dbReference type="ARBA" id="ARBA00023157"/>
    </source>
</evidence>
<dbReference type="InterPro" id="IPR043325">
    <property type="entry name" value="LTSS"/>
</dbReference>
<dbReference type="GO" id="GO:0005886">
    <property type="term" value="C:plasma membrane"/>
    <property type="evidence" value="ECO:0007669"/>
    <property type="project" value="UniProtKB-SubCell"/>
</dbReference>
<dbReference type="AlphaFoldDB" id="V7C5Q3"/>
<dbReference type="OMA" id="CAPLKEM"/>
<dbReference type="SUPFAM" id="SSF47699">
    <property type="entry name" value="Bifunctional inhibitor/lipid-transfer protein/seed storage 2S albumin"/>
    <property type="match status" value="1"/>
</dbReference>
<feature type="transmembrane region" description="Helical" evidence="10">
    <location>
        <begin position="164"/>
        <end position="183"/>
    </location>
</feature>
<sequence>MMKMASGIGPLSFLLMAIFFSPYLHVGFCQTSLEQLLPGLSQGNILQDAQCMQKLLPCQSYMKSQTSPPPDTCCAPLKEMHDNKSQCVCSFVNNPSLLRSIGSSKDDLLKLPNACGIDADFSACNSTGGSQDEGSSSPAAEGEGSVPDEDISESTSSTKILTPYGISSFGVPGFAALLSALVFSSY</sequence>
<dbReference type="Gramene" id="ESW24668">
    <property type="protein sequence ID" value="ESW24668"/>
    <property type="gene ID" value="PHAVU_004G149600g"/>
</dbReference>
<evidence type="ECO:0000256" key="2">
    <source>
        <dbReference type="ARBA" id="ARBA00009748"/>
    </source>
</evidence>
<evidence type="ECO:0000256" key="7">
    <source>
        <dbReference type="ARBA" id="ARBA00023180"/>
    </source>
</evidence>
<dbReference type="STRING" id="3885.V7C5Q3"/>
<evidence type="ECO:0000256" key="9">
    <source>
        <dbReference type="SAM" id="MobiDB-lite"/>
    </source>
</evidence>
<dbReference type="PANTHER" id="PTHR33044">
    <property type="entry name" value="BIFUNCTIONAL INHIBITOR/LIPID-TRANSFER PROTEIN/SEED STORAGE 2S ALBUMIN SUPERFAMILY PROTEIN-RELATED"/>
    <property type="match status" value="1"/>
</dbReference>
<comment type="subcellular location">
    <subcellularLocation>
        <location evidence="1">Cell membrane</location>
        <topology evidence="1">Lipid-anchor</topology>
        <topology evidence="1">GPI-anchor</topology>
    </subcellularLocation>
</comment>
<comment type="similarity">
    <text evidence="2">Belongs to the plant LTP family.</text>
</comment>